<reference evidence="2" key="1">
    <citation type="submission" date="2022-04" db="EMBL/GenBank/DDBJ databases">
        <title>Carnegiea gigantea Genome sequencing and assembly v2.</title>
        <authorList>
            <person name="Copetti D."/>
            <person name="Sanderson M.J."/>
            <person name="Burquez A."/>
            <person name="Wojciechowski M.F."/>
        </authorList>
    </citation>
    <scope>NUCLEOTIDE SEQUENCE</scope>
    <source>
        <strain evidence="2">SGP5-SGP5p</strain>
        <tissue evidence="2">Aerial part</tissue>
    </source>
</reference>
<evidence type="ECO:0000313" key="3">
    <source>
        <dbReference type="Proteomes" id="UP001153076"/>
    </source>
</evidence>
<feature type="domain" description="Retrovirus-related Pol polyprotein from transposon TNT 1-94-like beta-barrel" evidence="1">
    <location>
        <begin position="142"/>
        <end position="209"/>
    </location>
</feature>
<keyword evidence="3" id="KW-1185">Reference proteome</keyword>
<dbReference type="AlphaFoldDB" id="A0A9Q1QER4"/>
<proteinExistence type="predicted"/>
<evidence type="ECO:0000313" key="2">
    <source>
        <dbReference type="EMBL" id="KAJ8439437.1"/>
    </source>
</evidence>
<dbReference type="EMBL" id="JAKOGI010000219">
    <property type="protein sequence ID" value="KAJ8439437.1"/>
    <property type="molecule type" value="Genomic_DNA"/>
</dbReference>
<dbReference type="InterPro" id="IPR054722">
    <property type="entry name" value="PolX-like_BBD"/>
</dbReference>
<dbReference type="Pfam" id="PF22936">
    <property type="entry name" value="Pol_BBD"/>
    <property type="match status" value="1"/>
</dbReference>
<accession>A0A9Q1QER4</accession>
<dbReference type="Proteomes" id="UP001153076">
    <property type="component" value="Unassembled WGS sequence"/>
</dbReference>
<comment type="caution">
    <text evidence="2">The sequence shown here is derived from an EMBL/GenBank/DDBJ whole genome shotgun (WGS) entry which is preliminary data.</text>
</comment>
<dbReference type="OrthoDB" id="1748863at2759"/>
<protein>
    <recommendedName>
        <fullName evidence="1">Retrovirus-related Pol polyprotein from transposon TNT 1-94-like beta-barrel domain-containing protein</fullName>
    </recommendedName>
</protein>
<evidence type="ECO:0000259" key="1">
    <source>
        <dbReference type="Pfam" id="PF22936"/>
    </source>
</evidence>
<organism evidence="2 3">
    <name type="scientific">Carnegiea gigantea</name>
    <dbReference type="NCBI Taxonomy" id="171969"/>
    <lineage>
        <taxon>Eukaryota</taxon>
        <taxon>Viridiplantae</taxon>
        <taxon>Streptophyta</taxon>
        <taxon>Embryophyta</taxon>
        <taxon>Tracheophyta</taxon>
        <taxon>Spermatophyta</taxon>
        <taxon>Magnoliopsida</taxon>
        <taxon>eudicotyledons</taxon>
        <taxon>Gunneridae</taxon>
        <taxon>Pentapetalae</taxon>
        <taxon>Caryophyllales</taxon>
        <taxon>Cactineae</taxon>
        <taxon>Cactaceae</taxon>
        <taxon>Cactoideae</taxon>
        <taxon>Echinocereeae</taxon>
        <taxon>Carnegiea</taxon>
    </lineage>
</organism>
<name>A0A9Q1QER4_9CARY</name>
<sequence>METSALLSKCMEEVRRASCGNRGHQKDKCWQIIGYLSWHPRSRKFLKEEVAEVEEDVVLAEDKDRESTIDIGSLSPESVQPDLFAANTLTAQQIKQLFRLLPTISKAPSSKASNNTYDTSEKIDYNFAGMVYSCATNESNVWILNTRATNHMTPMAGSLLNHMLQCAKQHIKLPNGSMAEIELVGDIILTCGFQLTDMIVVPSFHFNLLLPVQN</sequence>
<gene>
    <name evidence="2" type="ORF">Cgig2_021551</name>
</gene>